<proteinExistence type="predicted"/>
<dbReference type="Proteomes" id="UP001374579">
    <property type="component" value="Unassembled WGS sequence"/>
</dbReference>
<dbReference type="InterPro" id="IPR017455">
    <property type="entry name" value="Znf_FYVE-rel"/>
</dbReference>
<evidence type="ECO:0000256" key="4">
    <source>
        <dbReference type="PROSITE-ProRule" id="PRU00091"/>
    </source>
</evidence>
<evidence type="ECO:0000256" key="3">
    <source>
        <dbReference type="ARBA" id="ARBA00022833"/>
    </source>
</evidence>
<dbReference type="Pfam" id="PF16696">
    <property type="entry name" value="ZFYVE21_C"/>
    <property type="match status" value="1"/>
</dbReference>
<dbReference type="InterPro" id="IPR000306">
    <property type="entry name" value="Znf_FYVE"/>
</dbReference>
<dbReference type="AlphaFoldDB" id="A0AAN9BGY0"/>
<keyword evidence="2 4" id="KW-0863">Zinc-finger</keyword>
<evidence type="ECO:0000256" key="2">
    <source>
        <dbReference type="ARBA" id="ARBA00022771"/>
    </source>
</evidence>
<dbReference type="PROSITE" id="PS50178">
    <property type="entry name" value="ZF_FYVE"/>
    <property type="match status" value="1"/>
</dbReference>
<dbReference type="SUPFAM" id="SSF57903">
    <property type="entry name" value="FYVE/PHD zinc finger"/>
    <property type="match status" value="1"/>
</dbReference>
<dbReference type="InterPro" id="IPR038632">
    <property type="entry name" value="ZFYVE21_C_sf"/>
</dbReference>
<dbReference type="GO" id="GO:0008270">
    <property type="term" value="F:zinc ion binding"/>
    <property type="evidence" value="ECO:0007669"/>
    <property type="project" value="UniProtKB-KW"/>
</dbReference>
<name>A0AAN9BGY0_9CAEN</name>
<comment type="caution">
    <text evidence="6">The sequence shown here is derived from an EMBL/GenBank/DDBJ whole genome shotgun (WGS) entry which is preliminary data.</text>
</comment>
<keyword evidence="3" id="KW-0862">Zinc</keyword>
<dbReference type="SMART" id="SM00064">
    <property type="entry name" value="FYVE"/>
    <property type="match status" value="1"/>
</dbReference>
<dbReference type="InterPro" id="IPR032031">
    <property type="entry name" value="ZFYVE21_C"/>
</dbReference>
<evidence type="ECO:0000256" key="1">
    <source>
        <dbReference type="ARBA" id="ARBA00022723"/>
    </source>
</evidence>
<dbReference type="Gene3D" id="3.30.40.10">
    <property type="entry name" value="Zinc/RING finger domain, C3HC4 (zinc finger)"/>
    <property type="match status" value="1"/>
</dbReference>
<gene>
    <name evidence="6" type="ORF">V1264_019284</name>
</gene>
<dbReference type="PANTHER" id="PTHR39490">
    <property type="entry name" value="ARRESTIN DOMAIN-CONTAINING PROTEIN D"/>
    <property type="match status" value="1"/>
</dbReference>
<protein>
    <recommendedName>
        <fullName evidence="5">FYVE-type domain-containing protein</fullName>
    </recommendedName>
</protein>
<feature type="domain" description="FYVE-type" evidence="5">
    <location>
        <begin position="36"/>
        <end position="101"/>
    </location>
</feature>
<evidence type="ECO:0000313" key="6">
    <source>
        <dbReference type="EMBL" id="KAK7104589.1"/>
    </source>
</evidence>
<dbReference type="CDD" id="cd15727">
    <property type="entry name" value="FYVE_ZF21"/>
    <property type="match status" value="1"/>
</dbReference>
<organism evidence="6 7">
    <name type="scientific">Littorina saxatilis</name>
    <dbReference type="NCBI Taxonomy" id="31220"/>
    <lineage>
        <taxon>Eukaryota</taxon>
        <taxon>Metazoa</taxon>
        <taxon>Spiralia</taxon>
        <taxon>Lophotrochozoa</taxon>
        <taxon>Mollusca</taxon>
        <taxon>Gastropoda</taxon>
        <taxon>Caenogastropoda</taxon>
        <taxon>Littorinimorpha</taxon>
        <taxon>Littorinoidea</taxon>
        <taxon>Littorinidae</taxon>
        <taxon>Littorina</taxon>
    </lineage>
</organism>
<dbReference type="InterPro" id="IPR052113">
    <property type="entry name" value="FYVE-type_Zinc_Finger"/>
</dbReference>
<evidence type="ECO:0000259" key="5">
    <source>
        <dbReference type="PROSITE" id="PS50178"/>
    </source>
</evidence>
<reference evidence="6 7" key="1">
    <citation type="submission" date="2024-02" db="EMBL/GenBank/DDBJ databases">
        <title>Chromosome-scale genome assembly of the rough periwinkle Littorina saxatilis.</title>
        <authorList>
            <person name="De Jode A."/>
            <person name="Faria R."/>
            <person name="Formenti G."/>
            <person name="Sims Y."/>
            <person name="Smith T.P."/>
            <person name="Tracey A."/>
            <person name="Wood J.M.D."/>
            <person name="Zagrodzka Z.B."/>
            <person name="Johannesson K."/>
            <person name="Butlin R.K."/>
            <person name="Leder E.H."/>
        </authorList>
    </citation>
    <scope>NUCLEOTIDE SEQUENCE [LARGE SCALE GENOMIC DNA]</scope>
    <source>
        <strain evidence="6">Snail1</strain>
        <tissue evidence="6">Muscle</tissue>
    </source>
</reference>
<accession>A0AAN9BGY0</accession>
<sequence>MASTGEKKLVRSKSGLRMVTVDDRVHSPFILSEPEWTPDSTCKVCQNPECQAKFDLFNRKHHCRRCGKCFCTKCTSGLMILPRMCFVDPVRHCEICINITKKENEFFDRHLKALLNGSVFNILDSNSNPEQGELFTCRLSQDHRKLEFVGEQSKRESIPVDKMESVQIVASETDQQGNRLGTGIAIRYLAGIPSTGETEIVKMTVDEGGLAKKTGMAWIAAMQKAFKMVYESKNP</sequence>
<dbReference type="InterPro" id="IPR013083">
    <property type="entry name" value="Znf_RING/FYVE/PHD"/>
</dbReference>
<dbReference type="PANTHER" id="PTHR39490:SF8">
    <property type="entry name" value="ZINC FINGER FYVE DOMAIN-CONTAINING PROTEIN 21"/>
    <property type="match status" value="1"/>
</dbReference>
<dbReference type="Pfam" id="PF01363">
    <property type="entry name" value="FYVE"/>
    <property type="match status" value="1"/>
</dbReference>
<dbReference type="InterPro" id="IPR011011">
    <property type="entry name" value="Znf_FYVE_PHD"/>
</dbReference>
<dbReference type="EMBL" id="JBAMIC010000008">
    <property type="protein sequence ID" value="KAK7104589.1"/>
    <property type="molecule type" value="Genomic_DNA"/>
</dbReference>
<dbReference type="Gene3D" id="2.30.29.160">
    <property type="entry name" value="Zinc finger FYVE domain-containing protein 21, C-terminal"/>
    <property type="match status" value="1"/>
</dbReference>
<evidence type="ECO:0000313" key="7">
    <source>
        <dbReference type="Proteomes" id="UP001374579"/>
    </source>
</evidence>
<keyword evidence="7" id="KW-1185">Reference proteome</keyword>
<keyword evidence="1" id="KW-0479">Metal-binding</keyword>